<dbReference type="InterPro" id="IPR000504">
    <property type="entry name" value="RRM_dom"/>
</dbReference>
<feature type="domain" description="RRM" evidence="5">
    <location>
        <begin position="59"/>
        <end position="132"/>
    </location>
</feature>
<dbReference type="PROSITE" id="PS50158">
    <property type="entry name" value="ZF_CCHC"/>
    <property type="match status" value="1"/>
</dbReference>
<dbReference type="Proteomes" id="UP001159042">
    <property type="component" value="Unassembled WGS sequence"/>
</dbReference>
<dbReference type="AlphaFoldDB" id="A0AAV8VY95"/>
<keyword evidence="8" id="KW-1185">Reference proteome</keyword>
<dbReference type="Pfam" id="PF00076">
    <property type="entry name" value="RRM_1"/>
    <property type="match status" value="1"/>
</dbReference>
<evidence type="ECO:0000256" key="2">
    <source>
        <dbReference type="PROSITE-ProRule" id="PRU00047"/>
    </source>
</evidence>
<dbReference type="InterPro" id="IPR012677">
    <property type="entry name" value="Nucleotide-bd_a/b_plait_sf"/>
</dbReference>
<dbReference type="PANTHER" id="PTHR48038">
    <property type="entry name" value="RIBONUCLEOPROTEIN RB97D"/>
    <property type="match status" value="1"/>
</dbReference>
<evidence type="ECO:0000259" key="6">
    <source>
        <dbReference type="PROSITE" id="PS50158"/>
    </source>
</evidence>
<dbReference type="GO" id="GO:0003723">
    <property type="term" value="F:RNA binding"/>
    <property type="evidence" value="ECO:0007669"/>
    <property type="project" value="UniProtKB-UniRule"/>
</dbReference>
<keyword evidence="2" id="KW-0862">Zinc</keyword>
<keyword evidence="2" id="KW-0479">Metal-binding</keyword>
<gene>
    <name evidence="7" type="ORF">NQ315_003936</name>
</gene>
<dbReference type="GO" id="GO:0008270">
    <property type="term" value="F:zinc ion binding"/>
    <property type="evidence" value="ECO:0007669"/>
    <property type="project" value="UniProtKB-KW"/>
</dbReference>
<evidence type="ECO:0000256" key="3">
    <source>
        <dbReference type="PROSITE-ProRule" id="PRU00176"/>
    </source>
</evidence>
<feature type="compositionally biased region" description="Basic and acidic residues" evidence="4">
    <location>
        <begin position="1"/>
        <end position="19"/>
    </location>
</feature>
<dbReference type="SUPFAM" id="SSF54928">
    <property type="entry name" value="RNA-binding domain, RBD"/>
    <property type="match status" value="1"/>
</dbReference>
<organism evidence="7 8">
    <name type="scientific">Exocentrus adspersus</name>
    <dbReference type="NCBI Taxonomy" id="1586481"/>
    <lineage>
        <taxon>Eukaryota</taxon>
        <taxon>Metazoa</taxon>
        <taxon>Ecdysozoa</taxon>
        <taxon>Arthropoda</taxon>
        <taxon>Hexapoda</taxon>
        <taxon>Insecta</taxon>
        <taxon>Pterygota</taxon>
        <taxon>Neoptera</taxon>
        <taxon>Endopterygota</taxon>
        <taxon>Coleoptera</taxon>
        <taxon>Polyphaga</taxon>
        <taxon>Cucujiformia</taxon>
        <taxon>Chrysomeloidea</taxon>
        <taxon>Cerambycidae</taxon>
        <taxon>Lamiinae</taxon>
        <taxon>Acanthocinini</taxon>
        <taxon>Exocentrus</taxon>
    </lineage>
</organism>
<name>A0AAV8VY95_9CUCU</name>
<feature type="domain" description="CCHC-type" evidence="6">
    <location>
        <begin position="147"/>
        <end position="163"/>
    </location>
</feature>
<dbReference type="SUPFAM" id="SSF57756">
    <property type="entry name" value="Retrovirus zinc finger-like domains"/>
    <property type="match status" value="1"/>
</dbReference>
<evidence type="ECO:0000256" key="1">
    <source>
        <dbReference type="ARBA" id="ARBA00022884"/>
    </source>
</evidence>
<comment type="caution">
    <text evidence="7">The sequence shown here is derived from an EMBL/GenBank/DDBJ whole genome shotgun (WGS) entry which is preliminary data.</text>
</comment>
<feature type="region of interest" description="Disordered" evidence="4">
    <location>
        <begin position="1"/>
        <end position="51"/>
    </location>
</feature>
<accession>A0AAV8VY95</accession>
<evidence type="ECO:0000313" key="7">
    <source>
        <dbReference type="EMBL" id="KAJ8919351.1"/>
    </source>
</evidence>
<dbReference type="Gene3D" id="3.30.70.330">
    <property type="match status" value="1"/>
</dbReference>
<reference evidence="7 8" key="1">
    <citation type="journal article" date="2023" name="Insect Mol. Biol.">
        <title>Genome sequencing provides insights into the evolution of gene families encoding plant cell wall-degrading enzymes in longhorned beetles.</title>
        <authorList>
            <person name="Shin N.R."/>
            <person name="Okamura Y."/>
            <person name="Kirsch R."/>
            <person name="Pauchet Y."/>
        </authorList>
    </citation>
    <scope>NUCLEOTIDE SEQUENCE [LARGE SCALE GENOMIC DNA]</scope>
    <source>
        <strain evidence="7">EAD_L_NR</strain>
    </source>
</reference>
<dbReference type="InterPro" id="IPR035979">
    <property type="entry name" value="RBD_domain_sf"/>
</dbReference>
<dbReference type="Gene3D" id="4.10.60.10">
    <property type="entry name" value="Zinc finger, CCHC-type"/>
    <property type="match status" value="1"/>
</dbReference>
<evidence type="ECO:0000313" key="8">
    <source>
        <dbReference type="Proteomes" id="UP001159042"/>
    </source>
</evidence>
<keyword evidence="2" id="KW-0863">Zinc-finger</keyword>
<dbReference type="InterPro" id="IPR036875">
    <property type="entry name" value="Znf_CCHC_sf"/>
</dbReference>
<dbReference type="PANTHER" id="PTHR48038:SF1">
    <property type="entry name" value="RIBONUCLEOPROTEIN RB97D"/>
    <property type="match status" value="1"/>
</dbReference>
<dbReference type="PROSITE" id="PS50102">
    <property type="entry name" value="RRM"/>
    <property type="match status" value="1"/>
</dbReference>
<keyword evidence="1 3" id="KW-0694">RNA-binding</keyword>
<dbReference type="EMBL" id="JANEYG010000019">
    <property type="protein sequence ID" value="KAJ8919351.1"/>
    <property type="molecule type" value="Genomic_DNA"/>
</dbReference>
<evidence type="ECO:0000256" key="4">
    <source>
        <dbReference type="SAM" id="MobiDB-lite"/>
    </source>
</evidence>
<sequence length="236" mass="26089">MVEKKMRDGRDSPGSDVIKRSRSRSASNSSAEDRKSRSRSRSSLSRSRSRSRSSEIDGYRLHIADIGDDVRRSDLEKVFSPYGSLKEVWMTNSTPCFGFAVFKDKKAAAAALKGCDGVEVNGSRIRVTYARPRTRGSGRRFYNTNMRCYQCGYSGHFYRDCPEVNGGGGGDKRDRDRGNVETVTVDLEATGIETETTTVNVIMAGGRTDLVAAAVMRSIVQDEVEEVTEDDTVIDP</sequence>
<protein>
    <submittedName>
        <fullName evidence="7">Uncharacterized protein</fullName>
    </submittedName>
</protein>
<dbReference type="InterPro" id="IPR001878">
    <property type="entry name" value="Znf_CCHC"/>
</dbReference>
<evidence type="ECO:0000259" key="5">
    <source>
        <dbReference type="PROSITE" id="PS50102"/>
    </source>
</evidence>
<dbReference type="SMART" id="SM00360">
    <property type="entry name" value="RRM"/>
    <property type="match status" value="1"/>
</dbReference>
<proteinExistence type="predicted"/>